<dbReference type="InterPro" id="IPR027417">
    <property type="entry name" value="P-loop_NTPase"/>
</dbReference>
<reference evidence="2 3" key="1">
    <citation type="submission" date="2021-07" db="EMBL/GenBank/DDBJ databases">
        <title>Genome data of Colletotrichum spaethianum.</title>
        <authorList>
            <person name="Utami Y.D."/>
            <person name="Hiruma K."/>
        </authorList>
    </citation>
    <scope>NUCLEOTIDE SEQUENCE [LARGE SCALE GENOMIC DNA]</scope>
    <source>
        <strain evidence="2 3">MAFF 242679</strain>
    </source>
</reference>
<proteinExistence type="predicted"/>
<feature type="region of interest" description="Disordered" evidence="1">
    <location>
        <begin position="9"/>
        <end position="31"/>
    </location>
</feature>
<dbReference type="SUPFAM" id="SSF52540">
    <property type="entry name" value="P-loop containing nucleoside triphosphate hydrolases"/>
    <property type="match status" value="1"/>
</dbReference>
<accession>A0AA37M0J6</accession>
<organism evidence="2 3">
    <name type="scientific">Colletotrichum liriopes</name>
    <dbReference type="NCBI Taxonomy" id="708192"/>
    <lineage>
        <taxon>Eukaryota</taxon>
        <taxon>Fungi</taxon>
        <taxon>Dikarya</taxon>
        <taxon>Ascomycota</taxon>
        <taxon>Pezizomycotina</taxon>
        <taxon>Sordariomycetes</taxon>
        <taxon>Hypocreomycetidae</taxon>
        <taxon>Glomerellales</taxon>
        <taxon>Glomerellaceae</taxon>
        <taxon>Colletotrichum</taxon>
        <taxon>Colletotrichum spaethianum species complex</taxon>
    </lineage>
</organism>
<protein>
    <submittedName>
        <fullName evidence="2">Uncharacterized protein</fullName>
    </submittedName>
</protein>
<comment type="caution">
    <text evidence="2">The sequence shown here is derived from an EMBL/GenBank/DDBJ whole genome shotgun (WGS) entry which is preliminary data.</text>
</comment>
<keyword evidence="3" id="KW-1185">Reference proteome</keyword>
<gene>
    <name evidence="2" type="ORF">ColLi_13419</name>
</gene>
<evidence type="ECO:0000313" key="3">
    <source>
        <dbReference type="Proteomes" id="UP001055172"/>
    </source>
</evidence>
<name>A0AA37M0J6_9PEZI</name>
<evidence type="ECO:0000256" key="1">
    <source>
        <dbReference type="SAM" id="MobiDB-lite"/>
    </source>
</evidence>
<dbReference type="Gene3D" id="3.40.50.300">
    <property type="entry name" value="P-loop containing nucleotide triphosphate hydrolases"/>
    <property type="match status" value="1"/>
</dbReference>
<evidence type="ECO:0000313" key="2">
    <source>
        <dbReference type="EMBL" id="GJC90581.1"/>
    </source>
</evidence>
<sequence>MNSLVAKVARAADGDGGGDDAAPRRSKGKHKMISRADSDMAIISKSWEVRRPDLATHLPGLLRAREMTQIKTRWPIWSSCALVHSGVPGEGRQKIIDWFREFNEALAGGSGEYERHTKVFIITYAVSGTGLNELKVGNYCIHFGVRKNVNEEKQATARIDRQGQSLTSFVYTIYIRWPSPSIA</sequence>
<dbReference type="EMBL" id="BPPX01000056">
    <property type="protein sequence ID" value="GJC90581.1"/>
    <property type="molecule type" value="Genomic_DNA"/>
</dbReference>
<dbReference type="AlphaFoldDB" id="A0AA37M0J6"/>
<dbReference type="Proteomes" id="UP001055172">
    <property type="component" value="Unassembled WGS sequence"/>
</dbReference>